<evidence type="ECO:0000313" key="2">
    <source>
        <dbReference type="Proteomes" id="UP000252015"/>
    </source>
</evidence>
<sequence>MRAWHRGFGWCRFTAAEWADGRQNLTDFLMFLGWTIPIPFRNLSET</sequence>
<accession>A0A375Z174</accession>
<keyword evidence="2" id="KW-1185">Reference proteome</keyword>
<dbReference type="EMBL" id="UEGW01000001">
    <property type="protein sequence ID" value="SRX94869.1"/>
    <property type="molecule type" value="Genomic_DNA"/>
</dbReference>
<organism evidence="1 2">
    <name type="scientific">Mycobacterium shimoidei</name>
    <dbReference type="NCBI Taxonomy" id="29313"/>
    <lineage>
        <taxon>Bacteria</taxon>
        <taxon>Bacillati</taxon>
        <taxon>Actinomycetota</taxon>
        <taxon>Actinomycetes</taxon>
        <taxon>Mycobacteriales</taxon>
        <taxon>Mycobacteriaceae</taxon>
        <taxon>Mycobacterium</taxon>
    </lineage>
</organism>
<protein>
    <submittedName>
        <fullName evidence="1">Uncharacterized protein</fullName>
    </submittedName>
</protein>
<dbReference type="AlphaFoldDB" id="A0A375Z174"/>
<dbReference type="Proteomes" id="UP000252015">
    <property type="component" value="Unassembled WGS sequence"/>
</dbReference>
<gene>
    <name evidence="1" type="ORF">MSP7336_03132</name>
</gene>
<name>A0A375Z174_MYCSH</name>
<proteinExistence type="predicted"/>
<evidence type="ECO:0000313" key="1">
    <source>
        <dbReference type="EMBL" id="SRX94869.1"/>
    </source>
</evidence>
<reference evidence="1 2" key="1">
    <citation type="submission" date="2018-05" db="EMBL/GenBank/DDBJ databases">
        <authorList>
            <consortium name="IHU Genomes"/>
        </authorList>
    </citation>
    <scope>NUCLEOTIDE SEQUENCE [LARGE SCALE GENOMIC DNA]</scope>
    <source>
        <strain evidence="1 2">P7336</strain>
    </source>
</reference>